<accession>A0ABX9S3Y4</accession>
<evidence type="ECO:0000313" key="2">
    <source>
        <dbReference type="EMBL" id="RKR65561.1"/>
    </source>
</evidence>
<sequence length="59" mass="6912">MSVTNISQVKHQRERDEAELRSVREMTEQHIKALDYLNERERELVNRLGHNKPTGPEAA</sequence>
<organism evidence="2 3">
    <name type="scientific">Yokenella regensburgei</name>
    <dbReference type="NCBI Taxonomy" id="158877"/>
    <lineage>
        <taxon>Bacteria</taxon>
        <taxon>Pseudomonadati</taxon>
        <taxon>Pseudomonadota</taxon>
        <taxon>Gammaproteobacteria</taxon>
        <taxon>Enterobacterales</taxon>
        <taxon>Enterobacteriaceae</taxon>
        <taxon>Yokenella</taxon>
    </lineage>
</organism>
<keyword evidence="3" id="KW-1185">Reference proteome</keyword>
<comment type="caution">
    <text evidence="2">The sequence shown here is derived from an EMBL/GenBank/DDBJ whole genome shotgun (WGS) entry which is preliminary data.</text>
</comment>
<evidence type="ECO:0008006" key="4">
    <source>
        <dbReference type="Google" id="ProtNLM"/>
    </source>
</evidence>
<protein>
    <recommendedName>
        <fullName evidence="4">NinZ</fullName>
    </recommendedName>
</protein>
<name>A0ABX9S3Y4_9ENTR</name>
<dbReference type="EMBL" id="RBIZ01000003">
    <property type="protein sequence ID" value="RKR65561.1"/>
    <property type="molecule type" value="Genomic_DNA"/>
</dbReference>
<gene>
    <name evidence="2" type="ORF">C7387_2306</name>
</gene>
<feature type="region of interest" description="Disordered" evidence="1">
    <location>
        <begin position="1"/>
        <end position="23"/>
    </location>
</feature>
<evidence type="ECO:0000256" key="1">
    <source>
        <dbReference type="SAM" id="MobiDB-lite"/>
    </source>
</evidence>
<reference evidence="2 3" key="1">
    <citation type="submission" date="2018-10" db="EMBL/GenBank/DDBJ databases">
        <title>Genomic Encyclopedia of Type Strains, Phase IV (KMG-IV): sequencing the most valuable type-strain genomes for metagenomic binning, comparative biology and taxonomic classification.</title>
        <authorList>
            <person name="Goeker M."/>
        </authorList>
    </citation>
    <scope>NUCLEOTIDE SEQUENCE [LARGE SCALE GENOMIC DNA]</scope>
    <source>
        <strain evidence="2 3">DSM 5079</strain>
    </source>
</reference>
<feature type="compositionally biased region" description="Basic and acidic residues" evidence="1">
    <location>
        <begin position="11"/>
        <end position="23"/>
    </location>
</feature>
<evidence type="ECO:0000313" key="3">
    <source>
        <dbReference type="Proteomes" id="UP000267341"/>
    </source>
</evidence>
<proteinExistence type="predicted"/>
<dbReference type="RefSeq" id="WP_120816703.1">
    <property type="nucleotide sequence ID" value="NZ_RBIZ01000003.1"/>
</dbReference>
<dbReference type="GeneID" id="66904319"/>
<dbReference type="Proteomes" id="UP000267341">
    <property type="component" value="Unassembled WGS sequence"/>
</dbReference>